<dbReference type="InterPro" id="IPR011856">
    <property type="entry name" value="tRNA_endonuc-like_dom_sf"/>
</dbReference>
<protein>
    <submittedName>
        <fullName evidence="3">Restriction system protein</fullName>
    </submittedName>
</protein>
<dbReference type="Pfam" id="PF14338">
    <property type="entry name" value="Mrr_N"/>
    <property type="match status" value="1"/>
</dbReference>
<dbReference type="GO" id="GO:0009307">
    <property type="term" value="P:DNA restriction-modification system"/>
    <property type="evidence" value="ECO:0007669"/>
    <property type="project" value="InterPro"/>
</dbReference>
<dbReference type="InterPro" id="IPR011335">
    <property type="entry name" value="Restrct_endonuc-II-like"/>
</dbReference>
<feature type="domain" description="Restriction system protein Mrr-like N-terminal" evidence="2">
    <location>
        <begin position="6"/>
        <end position="90"/>
    </location>
</feature>
<dbReference type="EMBL" id="FNBP01000002">
    <property type="protein sequence ID" value="SDF52787.1"/>
    <property type="molecule type" value="Genomic_DNA"/>
</dbReference>
<evidence type="ECO:0000313" key="3">
    <source>
        <dbReference type="EMBL" id="SDF52787.1"/>
    </source>
</evidence>
<dbReference type="GO" id="GO:0003677">
    <property type="term" value="F:DNA binding"/>
    <property type="evidence" value="ECO:0007669"/>
    <property type="project" value="InterPro"/>
</dbReference>
<name>A0A1G7LTE8_9RHOB</name>
<evidence type="ECO:0000313" key="4">
    <source>
        <dbReference type="Proteomes" id="UP000199399"/>
    </source>
</evidence>
<dbReference type="PANTHER" id="PTHR30015:SF7">
    <property type="entry name" value="TYPE IV METHYL-DIRECTED RESTRICTION ENZYME ECOKMRR"/>
    <property type="match status" value="1"/>
</dbReference>
<keyword evidence="4" id="KW-1185">Reference proteome</keyword>
<organism evidence="3 4">
    <name type="scientific">Sulfitobacter delicatus</name>
    <dbReference type="NCBI Taxonomy" id="218672"/>
    <lineage>
        <taxon>Bacteria</taxon>
        <taxon>Pseudomonadati</taxon>
        <taxon>Pseudomonadota</taxon>
        <taxon>Alphaproteobacteria</taxon>
        <taxon>Rhodobacterales</taxon>
        <taxon>Roseobacteraceae</taxon>
        <taxon>Sulfitobacter</taxon>
    </lineage>
</organism>
<dbReference type="Gene3D" id="3.40.1350.10">
    <property type="match status" value="1"/>
</dbReference>
<evidence type="ECO:0000259" key="1">
    <source>
        <dbReference type="Pfam" id="PF04471"/>
    </source>
</evidence>
<feature type="domain" description="Restriction endonuclease type IV Mrr" evidence="1">
    <location>
        <begin position="154"/>
        <end position="275"/>
    </location>
</feature>
<accession>A0A1G7LTE8</accession>
<dbReference type="InterPro" id="IPR025745">
    <property type="entry name" value="Mrr-like_N_dom"/>
</dbReference>
<dbReference type="RefSeq" id="WP_093739849.1">
    <property type="nucleotide sequence ID" value="NZ_FNBP01000002.1"/>
</dbReference>
<dbReference type="OrthoDB" id="9803736at2"/>
<dbReference type="InterPro" id="IPR007560">
    <property type="entry name" value="Restrct_endonuc_IV_Mrr"/>
</dbReference>
<dbReference type="GO" id="GO:0015666">
    <property type="term" value="F:restriction endodeoxyribonuclease activity"/>
    <property type="evidence" value="ECO:0007669"/>
    <property type="project" value="TreeGrafter"/>
</dbReference>
<proteinExistence type="predicted"/>
<sequence length="299" mass="32918">MPIPDFQKLMKPVLASAANGERAISDVVDELTEEFELTPEERNEILPSGKQTRFANRVHWARSYLKQAGLLANTKRGHFALTETGKKVLASSPKHIDKTFLTQFPEYLEFKSRSGTTDKEEVAAAPNQQTPDEVLNAAFSEITSALAEDLLSKLREADPAFFEDVIVRLLLKMGYGYDMQAGRVIGQAGDDGVDGVINLDRLGVDQVYVQAKRYAAHNVIGSGALRDFYGALGMKDVTKGIFVTTSTFSPSAVQTAEKLGARIVLVDGPQLARLMIAHEVGCRVKRTYEIAEVDESFFE</sequence>
<dbReference type="PANTHER" id="PTHR30015">
    <property type="entry name" value="MRR RESTRICTION SYSTEM PROTEIN"/>
    <property type="match status" value="1"/>
</dbReference>
<dbReference type="Pfam" id="PF04471">
    <property type="entry name" value="Mrr_cat"/>
    <property type="match status" value="1"/>
</dbReference>
<reference evidence="4" key="1">
    <citation type="submission" date="2016-10" db="EMBL/GenBank/DDBJ databases">
        <authorList>
            <person name="Varghese N."/>
            <person name="Submissions S."/>
        </authorList>
    </citation>
    <scope>NUCLEOTIDE SEQUENCE [LARGE SCALE GENOMIC DNA]</scope>
    <source>
        <strain evidence="4">DSM 16477</strain>
    </source>
</reference>
<dbReference type="AlphaFoldDB" id="A0A1G7LTE8"/>
<evidence type="ECO:0000259" key="2">
    <source>
        <dbReference type="Pfam" id="PF14338"/>
    </source>
</evidence>
<gene>
    <name evidence="3" type="ORF">SAMN04489759_102391</name>
</gene>
<dbReference type="Proteomes" id="UP000199399">
    <property type="component" value="Unassembled WGS sequence"/>
</dbReference>
<dbReference type="SUPFAM" id="SSF52980">
    <property type="entry name" value="Restriction endonuclease-like"/>
    <property type="match status" value="1"/>
</dbReference>
<dbReference type="InterPro" id="IPR052906">
    <property type="entry name" value="Type_IV_Methyl-Rstrct_Enzyme"/>
</dbReference>
<dbReference type="STRING" id="218672.SAMN04489759_102391"/>